<dbReference type="PANTHER" id="PTHR34203:SF15">
    <property type="entry name" value="SLL1173 PROTEIN"/>
    <property type="match status" value="1"/>
</dbReference>
<dbReference type="SUPFAM" id="SSF53335">
    <property type="entry name" value="S-adenosyl-L-methionine-dependent methyltransferases"/>
    <property type="match status" value="1"/>
</dbReference>
<proteinExistence type="predicted"/>
<dbReference type="Pfam" id="PF05050">
    <property type="entry name" value="Methyltransf_21"/>
    <property type="match status" value="1"/>
</dbReference>
<dbReference type="InterPro" id="IPR006342">
    <property type="entry name" value="FkbM_mtfrase"/>
</dbReference>
<dbReference type="InterPro" id="IPR029063">
    <property type="entry name" value="SAM-dependent_MTases_sf"/>
</dbReference>
<accession>A0ABN1RHZ8</accession>
<organism evidence="2 3">
    <name type="scientific">Actinocorallia libanotica</name>
    <dbReference type="NCBI Taxonomy" id="46162"/>
    <lineage>
        <taxon>Bacteria</taxon>
        <taxon>Bacillati</taxon>
        <taxon>Actinomycetota</taxon>
        <taxon>Actinomycetes</taxon>
        <taxon>Streptosporangiales</taxon>
        <taxon>Thermomonosporaceae</taxon>
        <taxon>Actinocorallia</taxon>
    </lineage>
</organism>
<sequence length="254" mass="27955">MSQHLSRALAGLLPRPLVGALIRGVYPRIEPELGRLADFVPRGGTALDVGGWFGPWTSRLLRRADRVVTIEADPEMARLLERTFPAVRVVAAAASDHAGETTLWSPAAGAIVGVSSVEETGRGHQNTVPTPVPRVRIDDLAVSDVRFVKLDIEGHELAALRGAERTVRRDLPVLLLELEARHQPLEPVLSLLAEWGYRGEILTEGSWRPLEGFDLASHQRSHAAQLARPFPSRVLFPGTRYVNSVLFRHTSRAF</sequence>
<gene>
    <name evidence="2" type="ORF">GCM10009550_45110</name>
</gene>
<comment type="caution">
    <text evidence="2">The sequence shown here is derived from an EMBL/GenBank/DDBJ whole genome shotgun (WGS) entry which is preliminary data.</text>
</comment>
<dbReference type="Proteomes" id="UP001500665">
    <property type="component" value="Unassembled WGS sequence"/>
</dbReference>
<evidence type="ECO:0000313" key="2">
    <source>
        <dbReference type="EMBL" id="GAA0957556.1"/>
    </source>
</evidence>
<protein>
    <recommendedName>
        <fullName evidence="1">Methyltransferase FkbM domain-containing protein</fullName>
    </recommendedName>
</protein>
<evidence type="ECO:0000259" key="1">
    <source>
        <dbReference type="Pfam" id="PF05050"/>
    </source>
</evidence>
<dbReference type="NCBIfam" id="TIGR01444">
    <property type="entry name" value="fkbM_fam"/>
    <property type="match status" value="1"/>
</dbReference>
<dbReference type="InterPro" id="IPR052514">
    <property type="entry name" value="SAM-dependent_MTase"/>
</dbReference>
<name>A0ABN1RHZ8_9ACTN</name>
<evidence type="ECO:0000313" key="3">
    <source>
        <dbReference type="Proteomes" id="UP001500665"/>
    </source>
</evidence>
<keyword evidence="3" id="KW-1185">Reference proteome</keyword>
<feature type="domain" description="Methyltransferase FkbM" evidence="1">
    <location>
        <begin position="58"/>
        <end position="198"/>
    </location>
</feature>
<dbReference type="RefSeq" id="WP_344242888.1">
    <property type="nucleotide sequence ID" value="NZ_BAAAHH010000019.1"/>
</dbReference>
<dbReference type="Gene3D" id="3.40.50.150">
    <property type="entry name" value="Vaccinia Virus protein VP39"/>
    <property type="match status" value="1"/>
</dbReference>
<dbReference type="EMBL" id="BAAAHH010000019">
    <property type="protein sequence ID" value="GAA0957556.1"/>
    <property type="molecule type" value="Genomic_DNA"/>
</dbReference>
<dbReference type="PANTHER" id="PTHR34203">
    <property type="entry name" value="METHYLTRANSFERASE, FKBM FAMILY PROTEIN"/>
    <property type="match status" value="1"/>
</dbReference>
<reference evidence="2 3" key="1">
    <citation type="journal article" date="2019" name="Int. J. Syst. Evol. Microbiol.">
        <title>The Global Catalogue of Microorganisms (GCM) 10K type strain sequencing project: providing services to taxonomists for standard genome sequencing and annotation.</title>
        <authorList>
            <consortium name="The Broad Institute Genomics Platform"/>
            <consortium name="The Broad Institute Genome Sequencing Center for Infectious Disease"/>
            <person name="Wu L."/>
            <person name="Ma J."/>
        </authorList>
    </citation>
    <scope>NUCLEOTIDE SEQUENCE [LARGE SCALE GENOMIC DNA]</scope>
    <source>
        <strain evidence="2 3">JCM 10696</strain>
    </source>
</reference>